<accession>A0A2D1G722</accession>
<dbReference type="EMBL" id="MF919495">
    <property type="protein sequence ID" value="ATN87705.1"/>
    <property type="molecule type" value="Genomic_DNA"/>
</dbReference>
<evidence type="ECO:0000256" key="1">
    <source>
        <dbReference type="SAM" id="MobiDB-lite"/>
    </source>
</evidence>
<sequence>MNPDEILILGSDGLHKEWDGKSWPPPPGVDLGEVFEHLHNRILALETVVRELTKHQHQISTGHTTTRPLGTASRKAGE</sequence>
<organism evidence="2 3">
    <name type="scientific">Mycobacterium phage Bigswole</name>
    <dbReference type="NCBI Taxonomy" id="2041521"/>
    <lineage>
        <taxon>Viruses</taxon>
        <taxon>Duplodnaviria</taxon>
        <taxon>Heunggongvirae</taxon>
        <taxon>Uroviricota</taxon>
        <taxon>Caudoviricetes</taxon>
        <taxon>Ceeclamvirinae</taxon>
        <taxon>Bixzunavirus</taxon>
        <taxon>Bixzunavirus bigswole</taxon>
    </lineage>
</organism>
<feature type="region of interest" description="Disordered" evidence="1">
    <location>
        <begin position="56"/>
        <end position="78"/>
    </location>
</feature>
<proteinExistence type="predicted"/>
<name>A0A2D1G722_9CAUD</name>
<feature type="compositionally biased region" description="Polar residues" evidence="1">
    <location>
        <begin position="58"/>
        <end position="68"/>
    </location>
</feature>
<evidence type="ECO:0000313" key="3">
    <source>
        <dbReference type="Proteomes" id="UP000230528"/>
    </source>
</evidence>
<keyword evidence="3" id="KW-1185">Reference proteome</keyword>
<evidence type="ECO:0000313" key="2">
    <source>
        <dbReference type="EMBL" id="ATN87705.1"/>
    </source>
</evidence>
<dbReference type="Proteomes" id="UP000230528">
    <property type="component" value="Genome"/>
</dbReference>
<gene>
    <name evidence="2" type="ORF">SEA_BIGSWOLE_27</name>
</gene>
<protein>
    <submittedName>
        <fullName evidence="2">Uncharacterized protein</fullName>
    </submittedName>
</protein>
<reference evidence="2 3" key="1">
    <citation type="submission" date="2017-09" db="EMBL/GenBank/DDBJ databases">
        <authorList>
            <person name="Abdullah M."/>
            <person name="Cabreras A."/>
            <person name="Frueh W."/>
            <person name="Le H."/>
            <person name="Lezo S."/>
            <person name="Mvoula E."/>
            <person name="Quinn R."/>
            <person name="Sadana R."/>
            <person name="Saha S."/>
            <person name="Klyczek K."/>
            <person name="Garlena R.A."/>
            <person name="Russell D.A."/>
            <person name="Pope W.H."/>
            <person name="Jacobs-Sera D."/>
            <person name="Hendrix R.W."/>
            <person name="Hatfull G.F."/>
        </authorList>
    </citation>
    <scope>NUCLEOTIDE SEQUENCE [LARGE SCALE GENOMIC DNA]</scope>
</reference>